<feature type="transmembrane region" description="Helical" evidence="9">
    <location>
        <begin position="235"/>
        <end position="258"/>
    </location>
</feature>
<evidence type="ECO:0000256" key="7">
    <source>
        <dbReference type="ARBA" id="ARBA00022989"/>
    </source>
</evidence>
<feature type="transmembrane region" description="Helical" evidence="9">
    <location>
        <begin position="83"/>
        <end position="101"/>
    </location>
</feature>
<reference evidence="11" key="1">
    <citation type="journal article" date="2019" name="Int. J. Syst. Evol. Microbiol.">
        <title>The Global Catalogue of Microorganisms (GCM) 10K type strain sequencing project: providing services to taxonomists for standard genome sequencing and annotation.</title>
        <authorList>
            <consortium name="The Broad Institute Genomics Platform"/>
            <consortium name="The Broad Institute Genome Sequencing Center for Infectious Disease"/>
            <person name="Wu L."/>
            <person name="Ma J."/>
        </authorList>
    </citation>
    <scope>NUCLEOTIDE SEQUENCE [LARGE SCALE GENOMIC DNA]</scope>
    <source>
        <strain evidence="11">CCM 9110</strain>
    </source>
</reference>
<feature type="transmembrane region" description="Helical" evidence="9">
    <location>
        <begin position="121"/>
        <end position="141"/>
    </location>
</feature>
<dbReference type="Proteomes" id="UP001597199">
    <property type="component" value="Unassembled WGS sequence"/>
</dbReference>
<feature type="transmembrane region" description="Helical" evidence="9">
    <location>
        <begin position="341"/>
        <end position="362"/>
    </location>
</feature>
<name>A0ABW4BC60_9LACO</name>
<keyword evidence="6 9" id="KW-0029">Amino-acid transport</keyword>
<evidence type="ECO:0000256" key="4">
    <source>
        <dbReference type="ARBA" id="ARBA00022475"/>
    </source>
</evidence>
<keyword evidence="3 9" id="KW-0813">Transport</keyword>
<evidence type="ECO:0000313" key="11">
    <source>
        <dbReference type="Proteomes" id="UP001597199"/>
    </source>
</evidence>
<evidence type="ECO:0000256" key="1">
    <source>
        <dbReference type="ARBA" id="ARBA00004651"/>
    </source>
</evidence>
<feature type="transmembrane region" description="Helical" evidence="9">
    <location>
        <begin position="153"/>
        <end position="172"/>
    </location>
</feature>
<accession>A0ABW4BC60</accession>
<feature type="transmembrane region" description="Helical" evidence="9">
    <location>
        <begin position="374"/>
        <end position="396"/>
    </location>
</feature>
<evidence type="ECO:0000256" key="5">
    <source>
        <dbReference type="ARBA" id="ARBA00022692"/>
    </source>
</evidence>
<evidence type="ECO:0000313" key="10">
    <source>
        <dbReference type="EMBL" id="MFD1398105.1"/>
    </source>
</evidence>
<evidence type="ECO:0000256" key="9">
    <source>
        <dbReference type="RuleBase" id="RU362122"/>
    </source>
</evidence>
<dbReference type="EMBL" id="JBHTOA010000015">
    <property type="protein sequence ID" value="MFD1398105.1"/>
    <property type="molecule type" value="Genomic_DNA"/>
</dbReference>
<proteinExistence type="inferred from homology"/>
<protein>
    <recommendedName>
        <fullName evidence="9">Branched-chain amino acid transport system carrier protein</fullName>
    </recommendedName>
</protein>
<keyword evidence="5 9" id="KW-0812">Transmembrane</keyword>
<keyword evidence="4" id="KW-1003">Cell membrane</keyword>
<evidence type="ECO:0000256" key="6">
    <source>
        <dbReference type="ARBA" id="ARBA00022970"/>
    </source>
</evidence>
<organism evidence="10 11">
    <name type="scientific">Lacticaseibacillus suilingensis</name>
    <dbReference type="NCBI Taxonomy" id="2799577"/>
    <lineage>
        <taxon>Bacteria</taxon>
        <taxon>Bacillati</taxon>
        <taxon>Bacillota</taxon>
        <taxon>Bacilli</taxon>
        <taxon>Lactobacillales</taxon>
        <taxon>Lactobacillaceae</taxon>
        <taxon>Lacticaseibacillus</taxon>
    </lineage>
</organism>
<comment type="similarity">
    <text evidence="2 9">Belongs to the branched chain amino acid transporter family.</text>
</comment>
<dbReference type="RefSeq" id="WP_204118650.1">
    <property type="nucleotide sequence ID" value="NZ_BOLV01000006.1"/>
</dbReference>
<evidence type="ECO:0000256" key="2">
    <source>
        <dbReference type="ARBA" id="ARBA00008540"/>
    </source>
</evidence>
<feature type="transmembrane region" description="Helical" evidence="9">
    <location>
        <begin position="317"/>
        <end position="335"/>
    </location>
</feature>
<feature type="transmembrane region" description="Helical" evidence="9">
    <location>
        <begin position="41"/>
        <end position="62"/>
    </location>
</feature>
<evidence type="ECO:0000256" key="8">
    <source>
        <dbReference type="ARBA" id="ARBA00023136"/>
    </source>
</evidence>
<dbReference type="PANTHER" id="PTHR30588:SF0">
    <property type="entry name" value="BRANCHED-CHAIN AMINO ACID PERMEASE BRNQ"/>
    <property type="match status" value="1"/>
</dbReference>
<feature type="transmembrane region" description="Helical" evidence="9">
    <location>
        <begin position="278"/>
        <end position="296"/>
    </location>
</feature>
<keyword evidence="11" id="KW-1185">Reference proteome</keyword>
<feature type="transmembrane region" description="Helical" evidence="9">
    <location>
        <begin position="192"/>
        <end position="214"/>
    </location>
</feature>
<gene>
    <name evidence="10" type="primary">brnQ</name>
    <name evidence="10" type="ORF">ACFQ41_02140</name>
</gene>
<feature type="transmembrane region" description="Helical" evidence="9">
    <location>
        <begin position="12"/>
        <end position="35"/>
    </location>
</feature>
<comment type="function">
    <text evidence="9">Component of the transport system for branched-chain amino acids.</text>
</comment>
<keyword evidence="8 9" id="KW-0472">Membrane</keyword>
<dbReference type="PANTHER" id="PTHR30588">
    <property type="entry name" value="BRANCHED-CHAIN AMINO ACID TRANSPORT SYSTEM 2 CARRIER PROTEIN"/>
    <property type="match status" value="1"/>
</dbReference>
<dbReference type="Pfam" id="PF05525">
    <property type="entry name" value="Branch_AA_trans"/>
    <property type="match status" value="1"/>
</dbReference>
<dbReference type="Gene3D" id="1.20.1740.10">
    <property type="entry name" value="Amino acid/polyamine transporter I"/>
    <property type="match status" value="1"/>
</dbReference>
<comment type="subcellular location">
    <subcellularLocation>
        <location evidence="1 9">Cell membrane</location>
        <topology evidence="1 9">Multi-pass membrane protein</topology>
    </subcellularLocation>
</comment>
<sequence length="451" mass="47464">MGERKLTRGELFFIGTMLFGLFFGAGNLIFPVFVGQQAGQALGPAVLGFLISGVGLPLLGVAAIGMSKSDGVYTMAQRINRPYAYGFTLLLYLCIGPFFALPRLVPISYEIGLAPFIKPAHGTLGLAVFSVLFFAAAWWFARKPSKIMTYVGKILTPAFLIALAILLIAVVVKPMGRGQLPTAAYQRVPVLTGFTAGYSTMDALAALAFGIIVVDAIKNLGVTAPTQIAKDTIKAGVLAAGMMAVLYALLAILGRNALGEFARASNGGPILANVANAYFGPVGSVLLAIIVILACLKTAIGLISAFGDTLHELLPQVPYQGLILVATVLPIIFANAGLNQILAVATPVLYFIYPLAITLILLSLLTPVLGTSRWLFNTVTVFTLVPALLDGLNALPASWHHGIVQTLLNFGHYLPGFAYGLGWCVPAVLGLAVGWVLAQLAAHHHTKKGVG</sequence>
<keyword evidence="7 9" id="KW-1133">Transmembrane helix</keyword>
<dbReference type="InterPro" id="IPR004685">
    <property type="entry name" value="Brnchd-chn_aa_trnsp_Livcs"/>
</dbReference>
<evidence type="ECO:0000256" key="3">
    <source>
        <dbReference type="ARBA" id="ARBA00022448"/>
    </source>
</evidence>
<dbReference type="NCBIfam" id="TIGR00796">
    <property type="entry name" value="livcs"/>
    <property type="match status" value="1"/>
</dbReference>
<comment type="caution">
    <text evidence="10">The sequence shown here is derived from an EMBL/GenBank/DDBJ whole genome shotgun (WGS) entry which is preliminary data.</text>
</comment>
<feature type="transmembrane region" description="Helical" evidence="9">
    <location>
        <begin position="416"/>
        <end position="438"/>
    </location>
</feature>